<dbReference type="Gene3D" id="2.60.40.640">
    <property type="match status" value="1"/>
</dbReference>
<evidence type="ECO:0000313" key="1">
    <source>
        <dbReference type="EnsemblMetazoa" id="PPA21642.1"/>
    </source>
</evidence>
<keyword evidence="2" id="KW-1185">Reference proteome</keyword>
<organism evidence="1 2">
    <name type="scientific">Pristionchus pacificus</name>
    <name type="common">Parasitic nematode worm</name>
    <dbReference type="NCBI Taxonomy" id="54126"/>
    <lineage>
        <taxon>Eukaryota</taxon>
        <taxon>Metazoa</taxon>
        <taxon>Ecdysozoa</taxon>
        <taxon>Nematoda</taxon>
        <taxon>Chromadorea</taxon>
        <taxon>Rhabditida</taxon>
        <taxon>Rhabditina</taxon>
        <taxon>Diplogasteromorpha</taxon>
        <taxon>Diplogasteroidea</taxon>
        <taxon>Neodiplogasteridae</taxon>
        <taxon>Pristionchus</taxon>
    </lineage>
</organism>
<protein>
    <submittedName>
        <fullName evidence="1">Uncharacterized protein</fullName>
    </submittedName>
</protein>
<dbReference type="Proteomes" id="UP000005239">
    <property type="component" value="Unassembled WGS sequence"/>
</dbReference>
<accession>A0A8R1UDJ5</accession>
<dbReference type="OrthoDB" id="5917100at2759"/>
<sequence length="478" mass="54041">MSSGPVPFRTSNENKYTPSFPSVLYYRDTFGLEPIRENRRFTDSMLTDCSDDTVTTKSTVRTTFNIHTNQMMNESMVSKMTQSYHIEQLVTNRVLTAHPRSLLILALILFATAVQLLIFSVICLFFDGCPFYIGIAVCLAMILNSIVLAAFVRCCQSRPMLVLSCISASLSFILAVGLFFWNAYLISKENDRPSFTDYDSIAENGLDIDSESGYVYDNSASNPIVASTRIAMNSLQLVFAPAHAVAAAFALHILYTTVRSLSDQSVVRGYFFSEPTIGHQKILVPIELRQVRHFEEDESDNASIGVQTISFVRSLCMVDISIEYDKKLYYPGDTITSRYLVSKPQDNVSSIQVSVKGSACVQWDESEPVYFNFPSHLTQPTEEDAEQLEFNVYRPVDLRQLWFIPSPVTETLKTRFFPFKKGSITMKGLLHEVCYLPGQSIYVEAFIYNRMPRTIKKLELNLVEETTFTALYCSSPNI</sequence>
<dbReference type="EnsemblMetazoa" id="PPA21642.1">
    <property type="protein sequence ID" value="PPA21642.1"/>
    <property type="gene ID" value="WBGene00111196"/>
</dbReference>
<dbReference type="AlphaFoldDB" id="A0A2A6CZS4"/>
<reference evidence="1" key="2">
    <citation type="submission" date="2022-06" db="UniProtKB">
        <authorList>
            <consortium name="EnsemblMetazoa"/>
        </authorList>
    </citation>
    <scope>IDENTIFICATION</scope>
    <source>
        <strain evidence="1">PS312</strain>
    </source>
</reference>
<proteinExistence type="predicted"/>
<dbReference type="InterPro" id="IPR014756">
    <property type="entry name" value="Ig_E-set"/>
</dbReference>
<reference evidence="2" key="1">
    <citation type="journal article" date="2008" name="Nat. Genet.">
        <title>The Pristionchus pacificus genome provides a unique perspective on nematode lifestyle and parasitism.</title>
        <authorList>
            <person name="Dieterich C."/>
            <person name="Clifton S.W."/>
            <person name="Schuster L.N."/>
            <person name="Chinwalla A."/>
            <person name="Delehaunty K."/>
            <person name="Dinkelacker I."/>
            <person name="Fulton L."/>
            <person name="Fulton R."/>
            <person name="Godfrey J."/>
            <person name="Minx P."/>
            <person name="Mitreva M."/>
            <person name="Roeseler W."/>
            <person name="Tian H."/>
            <person name="Witte H."/>
            <person name="Yang S.P."/>
            <person name="Wilson R.K."/>
            <person name="Sommer R.J."/>
        </authorList>
    </citation>
    <scope>NUCLEOTIDE SEQUENCE [LARGE SCALE GENOMIC DNA]</scope>
    <source>
        <strain evidence="2">PS312</strain>
    </source>
</reference>
<dbReference type="InterPro" id="IPR014752">
    <property type="entry name" value="Arrestin-like_C"/>
</dbReference>
<dbReference type="SUPFAM" id="SSF81296">
    <property type="entry name" value="E set domains"/>
    <property type="match status" value="1"/>
</dbReference>
<gene>
    <name evidence="1" type="primary">WBGene00111196</name>
</gene>
<evidence type="ECO:0000313" key="2">
    <source>
        <dbReference type="Proteomes" id="UP000005239"/>
    </source>
</evidence>
<accession>A0A2A6CZS4</accession>
<name>A0A2A6CZS4_PRIPA</name>